<evidence type="ECO:0008006" key="4">
    <source>
        <dbReference type="Google" id="ProtNLM"/>
    </source>
</evidence>
<gene>
    <name evidence="2" type="ORF">GJQ55_02630</name>
</gene>
<reference evidence="2 3" key="1">
    <citation type="submission" date="2019-11" db="EMBL/GenBank/DDBJ databases">
        <title>Venatorbacter sp. nov. a predator of Campylobacter and other Gram-negative bacteria.</title>
        <authorList>
            <person name="Saeedi A."/>
            <person name="Cummings N.J."/>
            <person name="Connerton I.F."/>
            <person name="Connerton P.L."/>
        </authorList>
    </citation>
    <scope>NUCLEOTIDE SEQUENCE [LARGE SCALE GENOMIC DNA]</scope>
    <source>
        <strain evidence="2">XL5</strain>
    </source>
</reference>
<feature type="signal peptide" evidence="1">
    <location>
        <begin position="1"/>
        <end position="30"/>
    </location>
</feature>
<dbReference type="KEGG" id="vcw:GJQ55_02630"/>
<dbReference type="AlphaFoldDB" id="A0A9X7YMF6"/>
<dbReference type="RefSeq" id="WP_228345970.1">
    <property type="nucleotide sequence ID" value="NZ_CP046056.1"/>
</dbReference>
<dbReference type="Proteomes" id="UP000596074">
    <property type="component" value="Chromosome"/>
</dbReference>
<feature type="chain" id="PRO_5040874411" description="Outer membrane protein beta-barrel domain-containing protein" evidence="1">
    <location>
        <begin position="31"/>
        <end position="176"/>
    </location>
</feature>
<name>A0A9X7YMF6_9GAMM</name>
<protein>
    <recommendedName>
        <fullName evidence="4">Outer membrane protein beta-barrel domain-containing protein</fullName>
    </recommendedName>
</protein>
<accession>A0A9X7YMF6</accession>
<keyword evidence="3" id="KW-1185">Reference proteome</keyword>
<evidence type="ECO:0000313" key="2">
    <source>
        <dbReference type="EMBL" id="QQD23445.1"/>
    </source>
</evidence>
<evidence type="ECO:0000313" key="3">
    <source>
        <dbReference type="Proteomes" id="UP000596074"/>
    </source>
</evidence>
<dbReference type="InterPro" id="IPR011250">
    <property type="entry name" value="OMP/PagP_B-barrel"/>
</dbReference>
<dbReference type="EMBL" id="CP046056">
    <property type="protein sequence ID" value="QQD23445.1"/>
    <property type="molecule type" value="Genomic_DNA"/>
</dbReference>
<keyword evidence="1" id="KW-0732">Signal</keyword>
<dbReference type="SUPFAM" id="SSF56925">
    <property type="entry name" value="OMPA-like"/>
    <property type="match status" value="1"/>
</dbReference>
<organism evidence="2 3">
    <name type="scientific">Venatoribacter cucullus</name>
    <dbReference type="NCBI Taxonomy" id="2661630"/>
    <lineage>
        <taxon>Bacteria</taxon>
        <taxon>Pseudomonadati</taxon>
        <taxon>Pseudomonadota</taxon>
        <taxon>Gammaproteobacteria</taxon>
        <taxon>Oceanospirillales</taxon>
        <taxon>Oceanospirillaceae</taxon>
        <taxon>Venatoribacter</taxon>
    </lineage>
</organism>
<evidence type="ECO:0000256" key="1">
    <source>
        <dbReference type="SAM" id="SignalP"/>
    </source>
</evidence>
<sequence length="176" mass="18635">MNTLLPKALTTPLAMAIATALPLFSLQVNAEQAASGFDKNRLHLGAGVSYNHIDMPFGGRSADAAGINLFVGYELSNRMPDVVTTVELGYGQTDDFYADGTDISGLWIAGTIAKDLPEINPNLFAIGRLGLDGGDDDGLIIGAGAGLHLNKYLDLRGEYIKKDASSVLQASLVYNF</sequence>
<proteinExistence type="predicted"/>